<proteinExistence type="predicted"/>
<evidence type="ECO:0000313" key="3">
    <source>
        <dbReference type="Proteomes" id="UP001295423"/>
    </source>
</evidence>
<dbReference type="EMBL" id="CAKOGP040000657">
    <property type="protein sequence ID" value="CAJ1937502.1"/>
    <property type="molecule type" value="Genomic_DNA"/>
</dbReference>
<accession>A0AAD2CMA0</accession>
<reference evidence="2" key="1">
    <citation type="submission" date="2023-08" db="EMBL/GenBank/DDBJ databases">
        <authorList>
            <person name="Audoor S."/>
            <person name="Bilcke G."/>
        </authorList>
    </citation>
    <scope>NUCLEOTIDE SEQUENCE</scope>
</reference>
<feature type="compositionally biased region" description="Polar residues" evidence="1">
    <location>
        <begin position="194"/>
        <end position="211"/>
    </location>
</feature>
<feature type="region of interest" description="Disordered" evidence="1">
    <location>
        <begin position="169"/>
        <end position="211"/>
    </location>
</feature>
<evidence type="ECO:0000256" key="1">
    <source>
        <dbReference type="SAM" id="MobiDB-lite"/>
    </source>
</evidence>
<dbReference type="AlphaFoldDB" id="A0AAD2CMA0"/>
<keyword evidence="3" id="KW-1185">Reference proteome</keyword>
<organism evidence="2 3">
    <name type="scientific">Cylindrotheca closterium</name>
    <dbReference type="NCBI Taxonomy" id="2856"/>
    <lineage>
        <taxon>Eukaryota</taxon>
        <taxon>Sar</taxon>
        <taxon>Stramenopiles</taxon>
        <taxon>Ochrophyta</taxon>
        <taxon>Bacillariophyta</taxon>
        <taxon>Bacillariophyceae</taxon>
        <taxon>Bacillariophycidae</taxon>
        <taxon>Bacillariales</taxon>
        <taxon>Bacillariaceae</taxon>
        <taxon>Cylindrotheca</taxon>
    </lineage>
</organism>
<sequence length="211" mass="24642">MNTPEEESNNLCQKPSKRDVNKGHVKFADQPKVHDVLRRRSQISRQSLQGIWFDGEDFEDFVEDMNKCVDKMEQGKRLKDKKYSSLGLESLTEEGSAIRQANQEDAWDAVLLEQEHQQAEGKRSSIQIAEAYRQISFESQLYAQEQAQLVHDEMEQYYLYARDDLDIDSSNRYDSSSKDMLPEEHHKAERRRSNSLPRMTTNNTAMRTSVF</sequence>
<comment type="caution">
    <text evidence="2">The sequence shown here is derived from an EMBL/GenBank/DDBJ whole genome shotgun (WGS) entry which is preliminary data.</text>
</comment>
<feature type="compositionally biased region" description="Basic and acidic residues" evidence="1">
    <location>
        <begin position="16"/>
        <end position="26"/>
    </location>
</feature>
<feature type="region of interest" description="Disordered" evidence="1">
    <location>
        <begin position="1"/>
        <end position="26"/>
    </location>
</feature>
<dbReference type="Proteomes" id="UP001295423">
    <property type="component" value="Unassembled WGS sequence"/>
</dbReference>
<evidence type="ECO:0000313" key="2">
    <source>
        <dbReference type="EMBL" id="CAJ1937502.1"/>
    </source>
</evidence>
<feature type="compositionally biased region" description="Basic and acidic residues" evidence="1">
    <location>
        <begin position="169"/>
        <end position="187"/>
    </location>
</feature>
<name>A0AAD2CMA0_9STRA</name>
<protein>
    <submittedName>
        <fullName evidence="2">Uncharacterized protein</fullName>
    </submittedName>
</protein>
<gene>
    <name evidence="2" type="ORF">CYCCA115_LOCUS5684</name>
</gene>